<evidence type="ECO:0000256" key="1">
    <source>
        <dbReference type="SAM" id="SignalP"/>
    </source>
</evidence>
<sequence>MRVGFIVFATMAALLSIVTADSLSKEKFTITSPSSNDTLDGVYIKSGRSKYVVLQLNGDEINRSSLEEDSVSDGKEERAAAVPVNTGTVTKLKTKLKTAKNDFLWHFFRALVPERFRKVP</sequence>
<dbReference type="Proteomes" id="UP000704712">
    <property type="component" value="Unassembled WGS sequence"/>
</dbReference>
<evidence type="ECO:0000313" key="2">
    <source>
        <dbReference type="EMBL" id="KAF4136337.1"/>
    </source>
</evidence>
<feature type="chain" id="PRO_5035767032" description="Secreted RxLR effector peptide protein" evidence="1">
    <location>
        <begin position="21"/>
        <end position="120"/>
    </location>
</feature>
<dbReference type="EMBL" id="JAACNO010001968">
    <property type="protein sequence ID" value="KAF4136337.1"/>
    <property type="molecule type" value="Genomic_DNA"/>
</dbReference>
<protein>
    <recommendedName>
        <fullName evidence="4">Secreted RxLR effector peptide protein</fullName>
    </recommendedName>
</protein>
<feature type="signal peptide" evidence="1">
    <location>
        <begin position="1"/>
        <end position="20"/>
    </location>
</feature>
<organism evidence="2 3">
    <name type="scientific">Phytophthora infestans</name>
    <name type="common">Potato late blight agent</name>
    <name type="synonym">Botrytis infestans</name>
    <dbReference type="NCBI Taxonomy" id="4787"/>
    <lineage>
        <taxon>Eukaryota</taxon>
        <taxon>Sar</taxon>
        <taxon>Stramenopiles</taxon>
        <taxon>Oomycota</taxon>
        <taxon>Peronosporomycetes</taxon>
        <taxon>Peronosporales</taxon>
        <taxon>Peronosporaceae</taxon>
        <taxon>Phytophthora</taxon>
    </lineage>
</organism>
<keyword evidence="1" id="KW-0732">Signal</keyword>
<dbReference type="AlphaFoldDB" id="A0A8S9UA37"/>
<name>A0A8S9UA37_PHYIN</name>
<evidence type="ECO:0008006" key="4">
    <source>
        <dbReference type="Google" id="ProtNLM"/>
    </source>
</evidence>
<evidence type="ECO:0000313" key="3">
    <source>
        <dbReference type="Proteomes" id="UP000704712"/>
    </source>
</evidence>
<comment type="caution">
    <text evidence="2">The sequence shown here is derived from an EMBL/GenBank/DDBJ whole genome shotgun (WGS) entry which is preliminary data.</text>
</comment>
<accession>A0A8S9UA37</accession>
<reference evidence="2" key="1">
    <citation type="submission" date="2020-03" db="EMBL/GenBank/DDBJ databases">
        <title>Hybrid Assembly of Korean Phytophthora infestans isolates.</title>
        <authorList>
            <person name="Prokchorchik M."/>
            <person name="Lee Y."/>
            <person name="Seo J."/>
            <person name="Cho J.-H."/>
            <person name="Park Y.-E."/>
            <person name="Jang D.-C."/>
            <person name="Im J.-S."/>
            <person name="Choi J.-G."/>
            <person name="Park H.-J."/>
            <person name="Lee G.-B."/>
            <person name="Lee Y.-G."/>
            <person name="Hong S.-Y."/>
            <person name="Cho K."/>
            <person name="Sohn K.H."/>
        </authorList>
    </citation>
    <scope>NUCLEOTIDE SEQUENCE</scope>
    <source>
        <strain evidence="2">KR_2_A2</strain>
    </source>
</reference>
<gene>
    <name evidence="2" type="ORF">GN958_ATG14509</name>
</gene>
<proteinExistence type="predicted"/>